<protein>
    <submittedName>
        <fullName evidence="2">Uncharacterized protein</fullName>
    </submittedName>
</protein>
<accession>A0A5E7EWB8</accession>
<dbReference type="Proteomes" id="UP000337909">
    <property type="component" value="Unassembled WGS sequence"/>
</dbReference>
<dbReference type="EMBL" id="CABVHQ010000071">
    <property type="protein sequence ID" value="VVO31106.1"/>
    <property type="molecule type" value="Genomic_DNA"/>
</dbReference>
<feature type="region of interest" description="Disordered" evidence="1">
    <location>
        <begin position="1"/>
        <end position="22"/>
    </location>
</feature>
<proteinExistence type="predicted"/>
<name>A0A5E7EWB8_PSEFL</name>
<evidence type="ECO:0000256" key="1">
    <source>
        <dbReference type="SAM" id="MobiDB-lite"/>
    </source>
</evidence>
<sequence length="215" mass="24452">MNPQFVTAFDRGQPRRTPLPRGDSGLRQALLLGLDLLQGLQQHRGLGGQTSPEARQRCRALGDSLDQRWRDWPCSLQRQAWQALRRDPADFEGHCQSIQDLLGTLQHLELHRCALSLQPPVIAERCWELEDLGRLRGLAVRAAAHRSCPLDMLIQLQYLHEHLIKHAPRSLLDALEQLQRGLIGPPIVSITPAQCYALLTPLLDERFDAIRRDLR</sequence>
<organism evidence="2 3">
    <name type="scientific">Pseudomonas fluorescens</name>
    <dbReference type="NCBI Taxonomy" id="294"/>
    <lineage>
        <taxon>Bacteria</taxon>
        <taxon>Pseudomonadati</taxon>
        <taxon>Pseudomonadota</taxon>
        <taxon>Gammaproteobacteria</taxon>
        <taxon>Pseudomonadales</taxon>
        <taxon>Pseudomonadaceae</taxon>
        <taxon>Pseudomonas</taxon>
    </lineage>
</organism>
<dbReference type="AlphaFoldDB" id="A0A5E7EWB8"/>
<evidence type="ECO:0000313" key="3">
    <source>
        <dbReference type="Proteomes" id="UP000337909"/>
    </source>
</evidence>
<gene>
    <name evidence="2" type="ORF">PS691_04950</name>
</gene>
<dbReference type="RefSeq" id="WP_224788292.1">
    <property type="nucleotide sequence ID" value="NZ_CABVHQ010000071.1"/>
</dbReference>
<reference evidence="2 3" key="1">
    <citation type="submission" date="2019-09" db="EMBL/GenBank/DDBJ databases">
        <authorList>
            <person name="Chandra G."/>
            <person name="Truman W A."/>
        </authorList>
    </citation>
    <scope>NUCLEOTIDE SEQUENCE [LARGE SCALE GENOMIC DNA]</scope>
    <source>
        <strain evidence="2">PS691</strain>
    </source>
</reference>
<evidence type="ECO:0000313" key="2">
    <source>
        <dbReference type="EMBL" id="VVO31106.1"/>
    </source>
</evidence>